<dbReference type="Gene3D" id="3.10.129.10">
    <property type="entry name" value="Hotdog Thioesterase"/>
    <property type="match status" value="2"/>
</dbReference>
<evidence type="ECO:0000313" key="1">
    <source>
        <dbReference type="EMBL" id="QRD01498.1"/>
    </source>
</evidence>
<dbReference type="VEuPathDB" id="FungiDB:JI435_121520"/>
<dbReference type="SUPFAM" id="SSF54637">
    <property type="entry name" value="Thioesterase/thiol ester dehydrase-isomerase"/>
    <property type="match status" value="1"/>
</dbReference>
<dbReference type="EMBL" id="CP069034">
    <property type="protein sequence ID" value="QRD01498.1"/>
    <property type="molecule type" value="Genomic_DNA"/>
</dbReference>
<accession>A0A7U2FAL3</accession>
<dbReference type="OrthoDB" id="5538558at2759"/>
<dbReference type="AlphaFoldDB" id="A0A7U2FAL3"/>
<evidence type="ECO:0000313" key="2">
    <source>
        <dbReference type="Proteomes" id="UP000663193"/>
    </source>
</evidence>
<gene>
    <name evidence="1" type="ORF">JI435_121520</name>
</gene>
<reference evidence="2" key="1">
    <citation type="journal article" date="2021" name="BMC Genomics">
        <title>Chromosome-level genome assembly and manually-curated proteome of model necrotroph Parastagonospora nodorum Sn15 reveals a genome-wide trove of candidate effector homologs, and redundancy of virulence-related functions within an accessory chromosome.</title>
        <authorList>
            <person name="Bertazzoni S."/>
            <person name="Jones D.A.B."/>
            <person name="Phan H.T."/>
            <person name="Tan K.-C."/>
            <person name="Hane J.K."/>
        </authorList>
    </citation>
    <scope>NUCLEOTIDE SEQUENCE [LARGE SCALE GENOMIC DNA]</scope>
    <source>
        <strain evidence="2">SN15 / ATCC MYA-4574 / FGSC 10173)</strain>
    </source>
</reference>
<protein>
    <submittedName>
        <fullName evidence="1">Uncharacterized protein</fullName>
    </submittedName>
</protein>
<organism evidence="1 2">
    <name type="scientific">Phaeosphaeria nodorum (strain SN15 / ATCC MYA-4574 / FGSC 10173)</name>
    <name type="common">Glume blotch fungus</name>
    <name type="synonym">Parastagonospora nodorum</name>
    <dbReference type="NCBI Taxonomy" id="321614"/>
    <lineage>
        <taxon>Eukaryota</taxon>
        <taxon>Fungi</taxon>
        <taxon>Dikarya</taxon>
        <taxon>Ascomycota</taxon>
        <taxon>Pezizomycotina</taxon>
        <taxon>Dothideomycetes</taxon>
        <taxon>Pleosporomycetidae</taxon>
        <taxon>Pleosporales</taxon>
        <taxon>Pleosporineae</taxon>
        <taxon>Phaeosphaeriaceae</taxon>
        <taxon>Parastagonospora</taxon>
    </lineage>
</organism>
<dbReference type="InterPro" id="IPR029069">
    <property type="entry name" value="HotDog_dom_sf"/>
</dbReference>
<name>A0A7U2FAL3_PHANO</name>
<keyword evidence="2" id="KW-1185">Reference proteome</keyword>
<sequence length="352" mass="40674">MRPLLPRTPLKHPLLSLRQTRFQSYSALPPRWLTSLRPRLGKCITFGLSPAQTHEAGSILQEVSSDWRELLAGSEGFLTSKEYRGLYRQEVVWGEMDSMGNYYYYGLGYGHVNNVMYNRYAESARVNWTRNFAASDRKHEKQWMELITPKSVGLILRSITTDYKFVSGAFFIALGGLWWKGGDNRALPDDGMVVKNLLCTSADYADVSKHWNWHFPAQDFTIRMPRNNFKTHQADCHTFRLPLPRITVLHKLRTKPATDADHFILDVLILSEVHRRPAARCVEDIVVYDYTKAKKSALPPFMVDKFRETFALQEQAKEKNGKRVQDLLDRVRRLEQESWDREGAVEDMGSAT</sequence>
<proteinExistence type="predicted"/>
<dbReference type="Proteomes" id="UP000663193">
    <property type="component" value="Chromosome 12"/>
</dbReference>
<dbReference type="Pfam" id="PF13279">
    <property type="entry name" value="4HBT_2"/>
    <property type="match status" value="1"/>
</dbReference>